<dbReference type="OrthoDB" id="29851at2759"/>
<evidence type="ECO:0000313" key="4">
    <source>
        <dbReference type="EMBL" id="RNA23935.1"/>
    </source>
</evidence>
<dbReference type="PANTHER" id="PTHR45639">
    <property type="entry name" value="HSC70CB, ISOFORM G-RELATED"/>
    <property type="match status" value="1"/>
</dbReference>
<evidence type="ECO:0000256" key="3">
    <source>
        <dbReference type="ARBA" id="ARBA00022840"/>
    </source>
</evidence>
<protein>
    <submittedName>
        <fullName evidence="4">Heat shock 70 kDa 14</fullName>
    </submittedName>
</protein>
<keyword evidence="3" id="KW-0067">ATP-binding</keyword>
<dbReference type="STRING" id="10195.A0A3M7RKS5"/>
<evidence type="ECO:0000256" key="1">
    <source>
        <dbReference type="ARBA" id="ARBA00007381"/>
    </source>
</evidence>
<dbReference type="FunFam" id="3.90.640.10:FF:000010">
    <property type="entry name" value="heat shock 70 kDa protein 14"/>
    <property type="match status" value="1"/>
</dbReference>
<proteinExistence type="inferred from homology"/>
<comment type="caution">
    <text evidence="4">The sequence shown here is derived from an EMBL/GenBank/DDBJ whole genome shotgun (WGS) entry which is preliminary data.</text>
</comment>
<keyword evidence="4" id="KW-0346">Stress response</keyword>
<dbReference type="Pfam" id="PF00012">
    <property type="entry name" value="HSP70"/>
    <property type="match status" value="2"/>
</dbReference>
<organism evidence="4 5">
    <name type="scientific">Brachionus plicatilis</name>
    <name type="common">Marine rotifer</name>
    <name type="synonym">Brachionus muelleri</name>
    <dbReference type="NCBI Taxonomy" id="10195"/>
    <lineage>
        <taxon>Eukaryota</taxon>
        <taxon>Metazoa</taxon>
        <taxon>Spiralia</taxon>
        <taxon>Gnathifera</taxon>
        <taxon>Rotifera</taxon>
        <taxon>Eurotatoria</taxon>
        <taxon>Monogononta</taxon>
        <taxon>Pseudotrocha</taxon>
        <taxon>Ploima</taxon>
        <taxon>Brachionidae</taxon>
        <taxon>Brachionus</taxon>
    </lineage>
</organism>
<dbReference type="GO" id="GO:0005634">
    <property type="term" value="C:nucleus"/>
    <property type="evidence" value="ECO:0007669"/>
    <property type="project" value="TreeGrafter"/>
</dbReference>
<dbReference type="GO" id="GO:0005829">
    <property type="term" value="C:cytosol"/>
    <property type="evidence" value="ECO:0007669"/>
    <property type="project" value="TreeGrafter"/>
</dbReference>
<dbReference type="PRINTS" id="PR00301">
    <property type="entry name" value="HEATSHOCK70"/>
</dbReference>
<dbReference type="InterPro" id="IPR043129">
    <property type="entry name" value="ATPase_NBD"/>
</dbReference>
<accession>A0A3M7RKS5</accession>
<keyword evidence="5" id="KW-1185">Reference proteome</keyword>
<comment type="similarity">
    <text evidence="1">Belongs to the heat shock protein 70 family.</text>
</comment>
<dbReference type="FunFam" id="3.30.420.40:FF:000028">
    <property type="entry name" value="heat shock 70 kDa protein-like"/>
    <property type="match status" value="1"/>
</dbReference>
<dbReference type="AlphaFoldDB" id="A0A3M7RKS5"/>
<dbReference type="GO" id="GO:0140662">
    <property type="term" value="F:ATP-dependent protein folding chaperone"/>
    <property type="evidence" value="ECO:0007669"/>
    <property type="project" value="InterPro"/>
</dbReference>
<dbReference type="Gene3D" id="3.90.640.10">
    <property type="entry name" value="Actin, Chain A, domain 4"/>
    <property type="match status" value="1"/>
</dbReference>
<evidence type="ECO:0000256" key="2">
    <source>
        <dbReference type="ARBA" id="ARBA00022741"/>
    </source>
</evidence>
<reference evidence="4 5" key="1">
    <citation type="journal article" date="2018" name="Sci. Rep.">
        <title>Genomic signatures of local adaptation to the degree of environmental predictability in rotifers.</title>
        <authorList>
            <person name="Franch-Gras L."/>
            <person name="Hahn C."/>
            <person name="Garcia-Roger E.M."/>
            <person name="Carmona M.J."/>
            <person name="Serra M."/>
            <person name="Gomez A."/>
        </authorList>
    </citation>
    <scope>NUCLEOTIDE SEQUENCE [LARGE SCALE GENOMIC DNA]</scope>
    <source>
        <strain evidence="4">HYR1</strain>
    </source>
</reference>
<evidence type="ECO:0000313" key="5">
    <source>
        <dbReference type="Proteomes" id="UP000276133"/>
    </source>
</evidence>
<dbReference type="GO" id="GO:0005524">
    <property type="term" value="F:ATP binding"/>
    <property type="evidence" value="ECO:0007669"/>
    <property type="project" value="UniProtKB-KW"/>
</dbReference>
<dbReference type="EMBL" id="REGN01003194">
    <property type="protein sequence ID" value="RNA23935.1"/>
    <property type="molecule type" value="Genomic_DNA"/>
</dbReference>
<gene>
    <name evidence="4" type="ORF">BpHYR1_042881</name>
</gene>
<dbReference type="Gene3D" id="3.30.420.40">
    <property type="match status" value="2"/>
</dbReference>
<name>A0A3M7RKS5_BRAPC</name>
<dbReference type="Proteomes" id="UP000276133">
    <property type="component" value="Unassembled WGS sequence"/>
</dbReference>
<keyword evidence="2" id="KW-0547">Nucleotide-binding</keyword>
<sequence length="455" mass="51331">MSIDLGVYFGGSSMSIAFSKDDKLSIIVNESGDRSTPSILAIEENEFSVGLPAKQNRIRNSKNTILHSKQFICKNSSQIDQSIKQKIDCETNLGVKECRAVLSIPLNFTKEQTEFLKNCAEKSGFQVLRMIRNPFAACMAYELDDDNSNDSIILVYQMGGNSIELTLISLSNGLYRLIDSVDLKSGGDQFTEIITEILIEEFKKKNKADPRGNKRSMFKLKSNAEELKHILSTMERAHCSIDALYDGIDFDYHLTRQRFESACTKVYQQILQPIDDLLKRNNLNEENIDKVVLCGAGTKMCRLQTLLKQKFGESKLLNYLSPDEVIALGNAKQCAILFNSKLKKSSENDRFFKSLSSPVYLQVGDSPDRILIAKKNTPLPLKRNLNLEFDLAAPRLVFLEADDKILATIKLDSFKSKEIGILFQIKLNETIEISVTETNSNERISLFLNSEENPE</sequence>
<dbReference type="InterPro" id="IPR013126">
    <property type="entry name" value="Hsp_70_fam"/>
</dbReference>
<dbReference type="SUPFAM" id="SSF53067">
    <property type="entry name" value="Actin-like ATPase domain"/>
    <property type="match status" value="2"/>
</dbReference>